<dbReference type="OrthoDB" id="2195432at2759"/>
<dbReference type="EMBL" id="MNPJ01000014">
    <property type="protein sequence ID" value="OQS55127.1"/>
    <property type="molecule type" value="Genomic_DNA"/>
</dbReference>
<dbReference type="AlphaFoldDB" id="A0A1W0E784"/>
<comment type="caution">
    <text evidence="1">The sequence shown here is derived from an EMBL/GenBank/DDBJ whole genome shotgun (WGS) entry which is preliminary data.</text>
</comment>
<dbReference type="VEuPathDB" id="MicrosporidiaDB:EHP00_282"/>
<accession>A0A1W0E784</accession>
<evidence type="ECO:0000313" key="2">
    <source>
        <dbReference type="Proteomes" id="UP000192758"/>
    </source>
</evidence>
<name>A0A1W0E784_9MICR</name>
<sequence>MALFIIIERIKSLPINIFMKKKENNANYCKEESKNFEEENINFEDLAAGTGVAFENLQNNAYEVYKEDMDKFLSQKNKTKKPNDFYKIENMSENENLSNTSPASAFAKIIKSSRNEKLLQKKLQMEFEKKMQRIHKIKSKKHKKSLKAANKKVLKAVNDLNSEIYDEVSDESVETEKEDFETNVLYKPIIKEIKNILPISEKEKELNFHKKEENLEKIDLFESEESSTNSFYKIKSEQMKQDAPEVIETVLPGFDGNWAGEGIEIKGNNLNPCSVFSNRIRNYKEGVPIQDRMDFTKSNVIINENIVYDSKYSIKSDSRGKRNLKTDEKVFEKIKMRNYVSKSNRNQTTGIEIEDQVYNEEK</sequence>
<dbReference type="Pfam" id="PF04615">
    <property type="entry name" value="Utp14"/>
    <property type="match status" value="1"/>
</dbReference>
<protein>
    <submittedName>
        <fullName evidence="1">Uncharacterized protein</fullName>
    </submittedName>
</protein>
<evidence type="ECO:0000313" key="1">
    <source>
        <dbReference type="EMBL" id="OQS55127.1"/>
    </source>
</evidence>
<keyword evidence="2" id="KW-1185">Reference proteome</keyword>
<reference evidence="1 2" key="1">
    <citation type="journal article" date="2017" name="Environ. Microbiol.">
        <title>Decay of the glycolytic pathway and adaptation to intranuclear parasitism within Enterocytozoonidae microsporidia.</title>
        <authorList>
            <person name="Wiredu Boakye D."/>
            <person name="Jaroenlak P."/>
            <person name="Prachumwat A."/>
            <person name="Williams T.A."/>
            <person name="Bateman K.S."/>
            <person name="Itsathitphaisarn O."/>
            <person name="Sritunyalucksana K."/>
            <person name="Paszkiewicz K.H."/>
            <person name="Moore K.A."/>
            <person name="Stentiford G.D."/>
            <person name="Williams B.A."/>
        </authorList>
    </citation>
    <scope>NUCLEOTIDE SEQUENCE [LARGE SCALE GENOMIC DNA]</scope>
    <source>
        <strain evidence="1 2">TH1</strain>
    </source>
</reference>
<dbReference type="STRING" id="646526.A0A1W0E784"/>
<dbReference type="Proteomes" id="UP000192758">
    <property type="component" value="Unassembled WGS sequence"/>
</dbReference>
<organism evidence="1 2">
    <name type="scientific">Ecytonucleospora hepatopenaei</name>
    <dbReference type="NCBI Taxonomy" id="646526"/>
    <lineage>
        <taxon>Eukaryota</taxon>
        <taxon>Fungi</taxon>
        <taxon>Fungi incertae sedis</taxon>
        <taxon>Microsporidia</taxon>
        <taxon>Enterocytozoonidae</taxon>
        <taxon>Ecytonucleospora</taxon>
    </lineage>
</organism>
<gene>
    <name evidence="1" type="ORF">EHP00_282</name>
</gene>
<proteinExistence type="predicted"/>